<gene>
    <name evidence="2" type="ORF">F0344_14655</name>
</gene>
<sequence length="303" mass="30759">MTQVRTAHAPPGSRTGVADGTITTLVAALQLGVVLAGAVTVGMTGADAYDRPTGSSLGMLFVLVLGPPVAAVLGALHTVAVSMPAALGATAAARRLPAAPEWLLLGAFLVVLGALYAVPASLMGASYVTAWAAIAVSGVLPLLGVAYRVRREGQGRPIGLGGVWLCALAAGLVLLVVTVTGCVVALQNGWTDGTREVPDLSARQVAGVWESVEGQAEMRLGADGRALLAAVPYEPAGGTELRCDGEGTWTYTPVSGDVRGSVTFDSGCELGAWTLGGTTERPELYALFGDPDTGDVRALVKRA</sequence>
<evidence type="ECO:0000313" key="2">
    <source>
        <dbReference type="EMBL" id="QNE75703.1"/>
    </source>
</evidence>
<keyword evidence="3" id="KW-1185">Reference proteome</keyword>
<keyword evidence="1" id="KW-0472">Membrane</keyword>
<dbReference type="EMBL" id="CP045702">
    <property type="protein sequence ID" value="QNE75703.1"/>
    <property type="molecule type" value="Genomic_DNA"/>
</dbReference>
<dbReference type="KEGG" id="sfiy:F0344_14655"/>
<evidence type="ECO:0000256" key="1">
    <source>
        <dbReference type="SAM" id="Phobius"/>
    </source>
</evidence>
<feature type="transmembrane region" description="Helical" evidence="1">
    <location>
        <begin position="57"/>
        <end position="81"/>
    </location>
</feature>
<reference evidence="3" key="1">
    <citation type="submission" date="2019-10" db="EMBL/GenBank/DDBJ databases">
        <title>Antimicrobial potential of Antarctic Bacteria.</title>
        <authorList>
            <person name="Benaud N."/>
            <person name="Edwards R.J."/>
            <person name="Ferrari B.C."/>
        </authorList>
    </citation>
    <scope>NUCLEOTIDE SEQUENCE [LARGE SCALE GENOMIC DNA]</scope>
    <source>
        <strain evidence="3">NBSH44</strain>
    </source>
</reference>
<feature type="transmembrane region" description="Helical" evidence="1">
    <location>
        <begin position="102"/>
        <end position="122"/>
    </location>
</feature>
<proteinExistence type="predicted"/>
<dbReference type="RefSeq" id="WP_185299203.1">
    <property type="nucleotide sequence ID" value="NZ_CP045702.1"/>
</dbReference>
<organism evidence="2 3">
    <name type="scientific">Streptomyces finlayi</name>
    <dbReference type="NCBI Taxonomy" id="67296"/>
    <lineage>
        <taxon>Bacteria</taxon>
        <taxon>Bacillati</taxon>
        <taxon>Actinomycetota</taxon>
        <taxon>Actinomycetes</taxon>
        <taxon>Kitasatosporales</taxon>
        <taxon>Streptomycetaceae</taxon>
        <taxon>Streptomyces</taxon>
    </lineage>
</organism>
<name>A0A7G7BK38_9ACTN</name>
<evidence type="ECO:0000313" key="3">
    <source>
        <dbReference type="Proteomes" id="UP000515307"/>
    </source>
</evidence>
<keyword evidence="1" id="KW-1133">Transmembrane helix</keyword>
<keyword evidence="1" id="KW-0812">Transmembrane</keyword>
<accession>A0A7G7BK38</accession>
<feature type="transmembrane region" description="Helical" evidence="1">
    <location>
        <begin position="21"/>
        <end position="45"/>
    </location>
</feature>
<feature type="transmembrane region" description="Helical" evidence="1">
    <location>
        <begin position="128"/>
        <end position="149"/>
    </location>
</feature>
<dbReference type="Proteomes" id="UP000515307">
    <property type="component" value="Chromosome"/>
</dbReference>
<protein>
    <submittedName>
        <fullName evidence="2">Uncharacterized protein</fullName>
    </submittedName>
</protein>
<feature type="transmembrane region" description="Helical" evidence="1">
    <location>
        <begin position="161"/>
        <end position="186"/>
    </location>
</feature>
<dbReference type="AlphaFoldDB" id="A0A7G7BK38"/>